<dbReference type="SUPFAM" id="SSF53756">
    <property type="entry name" value="UDP-Glycosyltransferase/glycogen phosphorylase"/>
    <property type="match status" value="1"/>
</dbReference>
<dbReference type="Proteomes" id="UP001152749">
    <property type="component" value="Chromosome"/>
</dbReference>
<dbReference type="AlphaFoldDB" id="A0A9W4TIA6"/>
<dbReference type="Pfam" id="PF13439">
    <property type="entry name" value="Glyco_transf_4"/>
    <property type="match status" value="1"/>
</dbReference>
<dbReference type="KEGG" id="fcs:TRV642_2406"/>
<dbReference type="Gene3D" id="3.40.50.2000">
    <property type="entry name" value="Glycogen Phosphorylase B"/>
    <property type="match status" value="2"/>
</dbReference>
<accession>A0A9W4TIA6</accession>
<protein>
    <submittedName>
        <fullName evidence="3">UDP-N-acetylglucosamine--peptide N-acetylglucosaminyltransferase GtfA subunit</fullName>
        <ecNumber evidence="3">2.4.1.-</ecNumber>
    </submittedName>
</protein>
<evidence type="ECO:0000313" key="4">
    <source>
        <dbReference type="Proteomes" id="UP001152749"/>
    </source>
</evidence>
<evidence type="ECO:0000259" key="2">
    <source>
        <dbReference type="Pfam" id="PF13439"/>
    </source>
</evidence>
<keyword evidence="3" id="KW-0328">Glycosyltransferase</keyword>
<keyword evidence="3" id="KW-0808">Transferase</keyword>
<organism evidence="3 4">
    <name type="scientific">Flavobacterium collinsii</name>
    <dbReference type="NCBI Taxonomy" id="1114861"/>
    <lineage>
        <taxon>Bacteria</taxon>
        <taxon>Pseudomonadati</taxon>
        <taxon>Bacteroidota</taxon>
        <taxon>Flavobacteriia</taxon>
        <taxon>Flavobacteriales</taxon>
        <taxon>Flavobacteriaceae</taxon>
        <taxon>Flavobacterium</taxon>
    </lineage>
</organism>
<proteinExistence type="predicted"/>
<dbReference type="Pfam" id="PF00534">
    <property type="entry name" value="Glycos_transf_1"/>
    <property type="match status" value="1"/>
</dbReference>
<dbReference type="InterPro" id="IPR001296">
    <property type="entry name" value="Glyco_trans_1"/>
</dbReference>
<evidence type="ECO:0000259" key="1">
    <source>
        <dbReference type="Pfam" id="PF00534"/>
    </source>
</evidence>
<feature type="domain" description="Glycosyl transferase family 1" evidence="1">
    <location>
        <begin position="184"/>
        <end position="339"/>
    </location>
</feature>
<sequence length="365" mass="41971">MKLLYIVPKIKIAGGVARVTSVKANYFVEHFGYEVHILSQNEGDTLPFYDFNSKIVFHYMTLKGRGLSFFVSFQKDINKKVKEIKPDVILIADNGLKAFIYPFVCRTKIPMVLECHGSKFIEEKDLKVDFLAKSIRKIKYQFKDFGARKFTRIVTLSGESLKEWNVENGVVIPNPLWIKNNKISNLQHKKVIAIGRYSFEKGLDRLLLIWKEIIQKHSDWTLDIYTDNIHSLKEKALDLGLEWGINYLDFVKNIEEKYYEASIYAMTSRTEGFAMVLLEAMASGLPCIAYDCPIGPRALITSGENGFLIPDDCIEIYVEQLSFLIEDQEKRSKLGKNAQAASENYAVDKVMEQWKSFLEKTVIIN</sequence>
<dbReference type="GO" id="GO:0016757">
    <property type="term" value="F:glycosyltransferase activity"/>
    <property type="evidence" value="ECO:0007669"/>
    <property type="project" value="UniProtKB-KW"/>
</dbReference>
<reference evidence="3" key="1">
    <citation type="submission" date="2022-09" db="EMBL/GenBank/DDBJ databases">
        <authorList>
            <person name="Duchaud E."/>
        </authorList>
    </citation>
    <scope>NUCLEOTIDE SEQUENCE</scope>
    <source>
        <strain evidence="3">TRV642</strain>
    </source>
</reference>
<dbReference type="CDD" id="cd03820">
    <property type="entry name" value="GT4_AmsD-like"/>
    <property type="match status" value="1"/>
</dbReference>
<dbReference type="EMBL" id="OX336425">
    <property type="protein sequence ID" value="CAI2767282.1"/>
    <property type="molecule type" value="Genomic_DNA"/>
</dbReference>
<name>A0A9W4TIA6_9FLAO</name>
<dbReference type="InterPro" id="IPR028098">
    <property type="entry name" value="Glyco_trans_4-like_N"/>
</dbReference>
<evidence type="ECO:0000313" key="3">
    <source>
        <dbReference type="EMBL" id="CAI2767282.1"/>
    </source>
</evidence>
<dbReference type="RefSeq" id="WP_263363106.1">
    <property type="nucleotide sequence ID" value="NZ_OX336425.1"/>
</dbReference>
<dbReference type="EC" id="2.4.1.-" evidence="3"/>
<dbReference type="PANTHER" id="PTHR12526">
    <property type="entry name" value="GLYCOSYLTRANSFERASE"/>
    <property type="match status" value="1"/>
</dbReference>
<gene>
    <name evidence="3" type="primary">gtfA</name>
    <name evidence="3" type="ORF">TRV642_2406</name>
</gene>
<feature type="domain" description="Glycosyltransferase subfamily 4-like N-terminal" evidence="2">
    <location>
        <begin position="14"/>
        <end position="174"/>
    </location>
</feature>
<dbReference type="PANTHER" id="PTHR12526:SF630">
    <property type="entry name" value="GLYCOSYLTRANSFERASE"/>
    <property type="match status" value="1"/>
</dbReference>